<dbReference type="InterPro" id="IPR035965">
    <property type="entry name" value="PAS-like_dom_sf"/>
</dbReference>
<dbReference type="EMBL" id="CP025096">
    <property type="protein sequence ID" value="AUD03398.1"/>
    <property type="molecule type" value="Genomic_DNA"/>
</dbReference>
<dbReference type="InterPro" id="IPR036097">
    <property type="entry name" value="HisK_dim/P_sf"/>
</dbReference>
<dbReference type="Pfam" id="PF02518">
    <property type="entry name" value="HATPase_c"/>
    <property type="match status" value="1"/>
</dbReference>
<dbReference type="Gene3D" id="3.30.565.10">
    <property type="entry name" value="Histidine kinase-like ATPase, C-terminal domain"/>
    <property type="match status" value="1"/>
</dbReference>
<dbReference type="InterPro" id="IPR003661">
    <property type="entry name" value="HisK_dim/P_dom"/>
</dbReference>
<dbReference type="KEGG" id="spir:CWM47_17095"/>
<dbReference type="SMART" id="SM00388">
    <property type="entry name" value="HisKA"/>
    <property type="match status" value="1"/>
</dbReference>
<name>A0A2K8Z0Q6_9BACT</name>
<evidence type="ECO:0000313" key="8">
    <source>
        <dbReference type="Proteomes" id="UP000232883"/>
    </source>
</evidence>
<dbReference type="InterPro" id="IPR005467">
    <property type="entry name" value="His_kinase_dom"/>
</dbReference>
<dbReference type="SUPFAM" id="SSF47384">
    <property type="entry name" value="Homodimeric domain of signal transducing histidine kinase"/>
    <property type="match status" value="1"/>
</dbReference>
<dbReference type="RefSeq" id="WP_100989466.1">
    <property type="nucleotide sequence ID" value="NZ_CP025096.1"/>
</dbReference>
<dbReference type="Pfam" id="PF08448">
    <property type="entry name" value="PAS_4"/>
    <property type="match status" value="2"/>
</dbReference>
<dbReference type="AlphaFoldDB" id="A0A2K8Z0Q6"/>
<evidence type="ECO:0000259" key="6">
    <source>
        <dbReference type="PROSITE" id="PS50109"/>
    </source>
</evidence>
<dbReference type="InterPro" id="IPR013656">
    <property type="entry name" value="PAS_4"/>
</dbReference>
<dbReference type="Gene3D" id="3.30.450.20">
    <property type="entry name" value="PAS domain"/>
    <property type="match status" value="5"/>
</dbReference>
<keyword evidence="4" id="KW-0808">Transferase</keyword>
<dbReference type="Pfam" id="PF00512">
    <property type="entry name" value="HisKA"/>
    <property type="match status" value="1"/>
</dbReference>
<dbReference type="SUPFAM" id="SSF55785">
    <property type="entry name" value="PYP-like sensor domain (PAS domain)"/>
    <property type="match status" value="5"/>
</dbReference>
<feature type="domain" description="Histidine kinase" evidence="6">
    <location>
        <begin position="669"/>
        <end position="906"/>
    </location>
</feature>
<dbReference type="Pfam" id="PF13426">
    <property type="entry name" value="PAS_9"/>
    <property type="match status" value="1"/>
</dbReference>
<evidence type="ECO:0000256" key="2">
    <source>
        <dbReference type="ARBA" id="ARBA00012438"/>
    </source>
</evidence>
<dbReference type="Proteomes" id="UP000232883">
    <property type="component" value="Chromosome"/>
</dbReference>
<protein>
    <recommendedName>
        <fullName evidence="2">histidine kinase</fullName>
        <ecNumber evidence="2">2.7.13.3</ecNumber>
    </recommendedName>
</protein>
<dbReference type="InterPro" id="IPR004358">
    <property type="entry name" value="Sig_transdc_His_kin-like_C"/>
</dbReference>
<gene>
    <name evidence="7" type="ORF">CWM47_17095</name>
</gene>
<dbReference type="OrthoDB" id="927680at2"/>
<dbReference type="CDD" id="cd00130">
    <property type="entry name" value="PAS"/>
    <property type="match status" value="1"/>
</dbReference>
<dbReference type="FunFam" id="3.30.565.10:FF:000006">
    <property type="entry name" value="Sensor histidine kinase WalK"/>
    <property type="match status" value="1"/>
</dbReference>
<dbReference type="EC" id="2.7.13.3" evidence="2"/>
<comment type="catalytic activity">
    <reaction evidence="1">
        <text>ATP + protein L-histidine = ADP + protein N-phospho-L-histidine.</text>
        <dbReference type="EC" id="2.7.13.3"/>
    </reaction>
</comment>
<dbReference type="InterPro" id="IPR036890">
    <property type="entry name" value="HATPase_C_sf"/>
</dbReference>
<keyword evidence="3" id="KW-0597">Phosphoprotein</keyword>
<dbReference type="PROSITE" id="PS50109">
    <property type="entry name" value="HIS_KIN"/>
    <property type="match status" value="1"/>
</dbReference>
<dbReference type="InterPro" id="IPR003594">
    <property type="entry name" value="HATPase_dom"/>
</dbReference>
<evidence type="ECO:0000256" key="1">
    <source>
        <dbReference type="ARBA" id="ARBA00000085"/>
    </source>
</evidence>
<dbReference type="PRINTS" id="PR00344">
    <property type="entry name" value="BCTRLSENSOR"/>
</dbReference>
<dbReference type="SMART" id="SM00387">
    <property type="entry name" value="HATPase_c"/>
    <property type="match status" value="1"/>
</dbReference>
<keyword evidence="5" id="KW-0418">Kinase</keyword>
<sequence length="909" mass="103224">MAPVSTLVNPLRDTDLTASRNSMELYLAQRNENGKITDFRLIMVNTPAQEMWGKSENELIGQSICQLMSGKDGQFLISQFSLVLDYERIVQFEMDARSQRAEAGATDIFCVSKLKDDVVMVINDVIDYKQAARLAEQKQLQQAELYKTILDTSLTSISVLEAIREQDGRGKIIDFRYTLVNHERLRMAGQPEAFFLGKKLTELFPGMIESGVFDHWVQVVETRKPHQFEVHYTYDGFDDWSLCLGSPFGDGVVISYTDITDQKQAAFHARQQAELLESIQNTSQMGISALRAQRDTNGTIVDFTFVMRNATAMKITGRLMDEVINKGMLDVYSSLKPTDVFSRYVNVVETRRPDQYEHYHNANGLEGWFDILISPWNDGVVINVIETTRLRKIEQEKIQQSTILQQVIDNTQAGLVLAKPIYDEQQQIIDFQYVLTNEYNARITGKSVAEMTGTLVGDLFPDWQHSDLFRQYVDVVESGQTQRLTFHYAAYGIKCWFDGSFNFLDGCLLYTYTDVTALKEAELEQQKYAELLEQVMNMTPASIVLSESIRNEAGTIVDFRIMKLNKMAADYLQNPVEKIQYRRVSKYLPGSLETPFFEQCKQVIETGEPIRVQVPWDDHWYDFSVARFGDGIVLAAQDVTPMHEYRQKLEVANLELKRSNENLQSFAFVSSHDLQEPLRKIISFANILKTQIGGHVDVDAIDVIERINTSAERMRLLIQDLLTYSKLETNQNLFRPVNIAQLIQELQEHELWMALNQSKGQIHLLELPTIVADPLQMHQLFQNLLSNAIKFCPRGSTPSITVSSRMVSRANVPAGLLYTTESAGSKSATNLFCEIAVTDNGIGFDEKYVDRIFQVFQRLHGRSQHAGSGIGLAICYKIVERHGGAITANSKPGEGSTFRVYLPVWKGLA</sequence>
<dbReference type="SUPFAM" id="SSF55874">
    <property type="entry name" value="ATPase domain of HSP90 chaperone/DNA topoisomerase II/histidine kinase"/>
    <property type="match status" value="1"/>
</dbReference>
<proteinExistence type="predicted"/>
<dbReference type="PANTHER" id="PTHR43304">
    <property type="entry name" value="PHYTOCHROME-LIKE PROTEIN CPH1"/>
    <property type="match status" value="1"/>
</dbReference>
<dbReference type="InterPro" id="IPR000014">
    <property type="entry name" value="PAS"/>
</dbReference>
<keyword evidence="8" id="KW-1185">Reference proteome</keyword>
<accession>A0A2K8Z0Q6</accession>
<dbReference type="InterPro" id="IPR052162">
    <property type="entry name" value="Sensor_kinase/Photoreceptor"/>
</dbReference>
<evidence type="ECO:0000256" key="5">
    <source>
        <dbReference type="ARBA" id="ARBA00022777"/>
    </source>
</evidence>
<dbReference type="GO" id="GO:0000155">
    <property type="term" value="F:phosphorelay sensor kinase activity"/>
    <property type="evidence" value="ECO:0007669"/>
    <property type="project" value="InterPro"/>
</dbReference>
<dbReference type="PANTHER" id="PTHR43304:SF1">
    <property type="entry name" value="PAC DOMAIN-CONTAINING PROTEIN"/>
    <property type="match status" value="1"/>
</dbReference>
<evidence type="ECO:0000256" key="4">
    <source>
        <dbReference type="ARBA" id="ARBA00022679"/>
    </source>
</evidence>
<evidence type="ECO:0000313" key="7">
    <source>
        <dbReference type="EMBL" id="AUD03398.1"/>
    </source>
</evidence>
<evidence type="ECO:0000256" key="3">
    <source>
        <dbReference type="ARBA" id="ARBA00022553"/>
    </source>
</evidence>
<dbReference type="Gene3D" id="1.10.287.130">
    <property type="match status" value="1"/>
</dbReference>
<dbReference type="CDD" id="cd00082">
    <property type="entry name" value="HisKA"/>
    <property type="match status" value="1"/>
</dbReference>
<organism evidence="7 8">
    <name type="scientific">Spirosoma pollinicola</name>
    <dbReference type="NCBI Taxonomy" id="2057025"/>
    <lineage>
        <taxon>Bacteria</taxon>
        <taxon>Pseudomonadati</taxon>
        <taxon>Bacteroidota</taxon>
        <taxon>Cytophagia</taxon>
        <taxon>Cytophagales</taxon>
        <taxon>Cytophagaceae</taxon>
        <taxon>Spirosoma</taxon>
    </lineage>
</organism>
<reference evidence="7 8" key="1">
    <citation type="submission" date="2017-11" db="EMBL/GenBank/DDBJ databases">
        <title>Taxonomic description and genome sequences of Spirosoma HA7 sp. nov., isolated from pollen microhabitat of Corylus avellana.</title>
        <authorList>
            <person name="Ambika Manirajan B."/>
            <person name="Suarez C."/>
            <person name="Ratering S."/>
            <person name="Geissler-Plaum R."/>
            <person name="Cardinale M."/>
            <person name="Sylvia S."/>
        </authorList>
    </citation>
    <scope>NUCLEOTIDE SEQUENCE [LARGE SCALE GENOMIC DNA]</scope>
    <source>
        <strain evidence="7 8">HA7</strain>
    </source>
</reference>